<dbReference type="InParanoid" id="A0A554MUS0"/>
<evidence type="ECO:0000313" key="3">
    <source>
        <dbReference type="Proteomes" id="UP000319894"/>
    </source>
</evidence>
<comment type="caution">
    <text evidence="2">The sequence shown here is derived from an EMBL/GenBank/DDBJ whole genome shotgun (WGS) entry which is preliminary data.</text>
</comment>
<dbReference type="InterPro" id="IPR012340">
    <property type="entry name" value="NA-bd_OB-fold"/>
</dbReference>
<reference evidence="2 3" key="1">
    <citation type="submission" date="2018-06" db="EMBL/GenBank/DDBJ databases">
        <title>Natronomonas sp. F16-60 a new haloarchaeon isolated from a solar saltern of Isla Cristina, Huelva, Spain.</title>
        <authorList>
            <person name="Duran-Viseras A."/>
            <person name="Sanchez-Porro C."/>
            <person name="Ventosa A."/>
        </authorList>
    </citation>
    <scope>NUCLEOTIDE SEQUENCE [LARGE SCALE GENOMIC DNA]</scope>
    <source>
        <strain evidence="2 3">F16-60</strain>
    </source>
</reference>
<accession>A0A554MUS0</accession>
<proteinExistence type="predicted"/>
<gene>
    <name evidence="2" type="ORF">DP107_17775</name>
</gene>
<feature type="region of interest" description="Disordered" evidence="1">
    <location>
        <begin position="447"/>
        <end position="466"/>
    </location>
</feature>
<dbReference type="AlphaFoldDB" id="A0A554MUS0"/>
<keyword evidence="3" id="KW-1185">Reference proteome</keyword>
<dbReference type="SUPFAM" id="SSF50249">
    <property type="entry name" value="Nucleic acid-binding proteins"/>
    <property type="match status" value="1"/>
</dbReference>
<sequence>MHDDTESSASSATDGSEIDESTAYTERTASKGEYGTRTEPVDGVYGHTADGDPVVAPTGRLAASRIDANWTPGDTLYEPDKAGAVTAATGTNASFLFAEQSGDQATTFAIDYDHTAGPTLVDPNGERMIGIASGLEPMMARTTPATTQDTAPGHLASLLPARSHSKEWDSGVDHELLETLPAAEQARLRRLRALDIPTDSTPEDATEGVPTAELEVQTPDGRLTPLGELFDEPEQFARSSLESIEYSLAVEAEMRRVTDGILTARTDPDIQPGDVELMGHAKWLANRYDEYAETRPSSAELAAAREKRQAEAYRRRIRPLTDLDADRHDQVSQMVDRLLSDEFDRVVEIRKSRLTLAIALAKRLHDGADPTQALLRQADAEATDPGNILRVGNVRYTPVKATRGRFSTQGTILRLFEDTHPDIKQAGLLSDDTGVIKFAIWKKSEWDETRPTPDPTDDGRTLIRSHRHPELHEGDVVRCEDVIKRWYNGDPTFETRRDSTLTIVERQMDAASTSARILEDR</sequence>
<protein>
    <submittedName>
        <fullName evidence="2">Uncharacterized protein</fullName>
    </submittedName>
</protein>
<feature type="region of interest" description="Disordered" evidence="1">
    <location>
        <begin position="1"/>
        <end position="52"/>
    </location>
</feature>
<organism evidence="2 3">
    <name type="scientific">Haloglomus irregulare</name>
    <dbReference type="NCBI Taxonomy" id="2234134"/>
    <lineage>
        <taxon>Archaea</taxon>
        <taxon>Methanobacteriati</taxon>
        <taxon>Methanobacteriota</taxon>
        <taxon>Stenosarchaea group</taxon>
        <taxon>Halobacteria</taxon>
        <taxon>Halobacteriales</taxon>
        <taxon>Natronomonadaceae</taxon>
        <taxon>Haloglomus</taxon>
    </lineage>
</organism>
<feature type="compositionally biased region" description="Basic and acidic residues" evidence="1">
    <location>
        <begin position="447"/>
        <end position="461"/>
    </location>
</feature>
<dbReference type="Proteomes" id="UP000319894">
    <property type="component" value="Unassembled WGS sequence"/>
</dbReference>
<dbReference type="EMBL" id="QMDX01000022">
    <property type="protein sequence ID" value="TSD08872.1"/>
    <property type="molecule type" value="Genomic_DNA"/>
</dbReference>
<name>A0A554MUS0_9EURY</name>
<evidence type="ECO:0000256" key="1">
    <source>
        <dbReference type="SAM" id="MobiDB-lite"/>
    </source>
</evidence>
<evidence type="ECO:0000313" key="2">
    <source>
        <dbReference type="EMBL" id="TSD08872.1"/>
    </source>
</evidence>
<feature type="compositionally biased region" description="Basic and acidic residues" evidence="1">
    <location>
        <begin position="28"/>
        <end position="40"/>
    </location>
</feature>
<dbReference type="Gene3D" id="2.40.50.140">
    <property type="entry name" value="Nucleic acid-binding proteins"/>
    <property type="match status" value="1"/>
</dbReference>